<keyword evidence="2" id="KW-0238">DNA-binding</keyword>
<dbReference type="InterPro" id="IPR000232">
    <property type="entry name" value="HSF_DNA-bd"/>
</dbReference>
<sequence length="274" mass="31880">MPKKTFPIKLYQMLQYIETNANTEQYNSIIAWQDHGRCFRIHDKKRLEEELLPLFFGTAKYQRIRRSLNNWNFRMILGLDNPDRGCYYHHQFLRSQSALCARIKRVVSSSQSDDFGGEMPFEEPQFHTTQPMPSYSCSMKSFSSSVENHYDPSTNSSNTKVSKEEKRGNVISFESDLLKRRYEQDIPLESQVLSFLFSFMPYSTVSKEVPILPVVPTITTNLHILTSTPTTVKEDELLPRLNLDDANDDMHIGIDPHAFEDLPEDPRELCHVFD</sequence>
<dbReference type="GO" id="GO:0003700">
    <property type="term" value="F:DNA-binding transcription factor activity"/>
    <property type="evidence" value="ECO:0007669"/>
    <property type="project" value="InterPro"/>
</dbReference>
<evidence type="ECO:0000256" key="1">
    <source>
        <dbReference type="ARBA" id="ARBA00004123"/>
    </source>
</evidence>
<proteinExistence type="predicted"/>
<comment type="caution">
    <text evidence="5">The sequence shown here is derived from an EMBL/GenBank/DDBJ whole genome shotgun (WGS) entry which is preliminary data.</text>
</comment>
<evidence type="ECO:0000313" key="6">
    <source>
        <dbReference type="Proteomes" id="UP001054902"/>
    </source>
</evidence>
<evidence type="ECO:0000313" key="5">
    <source>
        <dbReference type="EMBL" id="GFH47069.1"/>
    </source>
</evidence>
<keyword evidence="6" id="KW-1185">Reference proteome</keyword>
<dbReference type="PANTHER" id="PTHR10015:SF206">
    <property type="entry name" value="HSF-TYPE DNA-BINDING DOMAIN-CONTAINING PROTEIN"/>
    <property type="match status" value="1"/>
</dbReference>
<protein>
    <recommendedName>
        <fullName evidence="4">HSF-type DNA-binding domain-containing protein</fullName>
    </recommendedName>
</protein>
<name>A0AAD3CLR1_9STRA</name>
<dbReference type="SUPFAM" id="SSF46785">
    <property type="entry name" value="Winged helix' DNA-binding domain"/>
    <property type="match status" value="1"/>
</dbReference>
<dbReference type="GO" id="GO:0043565">
    <property type="term" value="F:sequence-specific DNA binding"/>
    <property type="evidence" value="ECO:0007669"/>
    <property type="project" value="InterPro"/>
</dbReference>
<dbReference type="Gene3D" id="1.10.10.10">
    <property type="entry name" value="Winged helix-like DNA-binding domain superfamily/Winged helix DNA-binding domain"/>
    <property type="match status" value="1"/>
</dbReference>
<keyword evidence="3" id="KW-0539">Nucleus</keyword>
<dbReference type="AlphaFoldDB" id="A0AAD3CLR1"/>
<dbReference type="EMBL" id="BLLK01000022">
    <property type="protein sequence ID" value="GFH47069.1"/>
    <property type="molecule type" value="Genomic_DNA"/>
</dbReference>
<dbReference type="PANTHER" id="PTHR10015">
    <property type="entry name" value="HEAT SHOCK TRANSCRIPTION FACTOR"/>
    <property type="match status" value="1"/>
</dbReference>
<feature type="domain" description="HSF-type DNA-binding" evidence="4">
    <location>
        <begin position="6"/>
        <end position="105"/>
    </location>
</feature>
<dbReference type="Pfam" id="PF00447">
    <property type="entry name" value="HSF_DNA-bind"/>
    <property type="match status" value="1"/>
</dbReference>
<reference evidence="5 6" key="1">
    <citation type="journal article" date="2021" name="Sci. Rep.">
        <title>The genome of the diatom Chaetoceros tenuissimus carries an ancient integrated fragment of an extant virus.</title>
        <authorList>
            <person name="Hongo Y."/>
            <person name="Kimura K."/>
            <person name="Takaki Y."/>
            <person name="Yoshida Y."/>
            <person name="Baba S."/>
            <person name="Kobayashi G."/>
            <person name="Nagasaki K."/>
            <person name="Hano T."/>
            <person name="Tomaru Y."/>
        </authorList>
    </citation>
    <scope>NUCLEOTIDE SEQUENCE [LARGE SCALE GENOMIC DNA]</scope>
    <source>
        <strain evidence="5 6">NIES-3715</strain>
    </source>
</reference>
<evidence type="ECO:0000256" key="3">
    <source>
        <dbReference type="ARBA" id="ARBA00023242"/>
    </source>
</evidence>
<dbReference type="InterPro" id="IPR036388">
    <property type="entry name" value="WH-like_DNA-bd_sf"/>
</dbReference>
<comment type="subcellular location">
    <subcellularLocation>
        <location evidence="1">Nucleus</location>
    </subcellularLocation>
</comment>
<dbReference type="Proteomes" id="UP001054902">
    <property type="component" value="Unassembled WGS sequence"/>
</dbReference>
<evidence type="ECO:0000259" key="4">
    <source>
        <dbReference type="Pfam" id="PF00447"/>
    </source>
</evidence>
<accession>A0AAD3CLR1</accession>
<dbReference type="GO" id="GO:0005634">
    <property type="term" value="C:nucleus"/>
    <property type="evidence" value="ECO:0007669"/>
    <property type="project" value="UniProtKB-SubCell"/>
</dbReference>
<organism evidence="5 6">
    <name type="scientific">Chaetoceros tenuissimus</name>
    <dbReference type="NCBI Taxonomy" id="426638"/>
    <lineage>
        <taxon>Eukaryota</taxon>
        <taxon>Sar</taxon>
        <taxon>Stramenopiles</taxon>
        <taxon>Ochrophyta</taxon>
        <taxon>Bacillariophyta</taxon>
        <taxon>Coscinodiscophyceae</taxon>
        <taxon>Chaetocerotophycidae</taxon>
        <taxon>Chaetocerotales</taxon>
        <taxon>Chaetocerotaceae</taxon>
        <taxon>Chaetoceros</taxon>
    </lineage>
</organism>
<dbReference type="InterPro" id="IPR036390">
    <property type="entry name" value="WH_DNA-bd_sf"/>
</dbReference>
<evidence type="ECO:0000256" key="2">
    <source>
        <dbReference type="ARBA" id="ARBA00023125"/>
    </source>
</evidence>
<gene>
    <name evidence="5" type="ORF">CTEN210_03544</name>
</gene>
<dbReference type="FunFam" id="1.10.10.10:FF:000479">
    <property type="entry name" value="Predicted protein"/>
    <property type="match status" value="1"/>
</dbReference>